<dbReference type="Proteomes" id="UP000326396">
    <property type="component" value="Unassembled WGS sequence"/>
</dbReference>
<dbReference type="EMBL" id="SZYD01001762">
    <property type="protein sequence ID" value="KAD0338799.1"/>
    <property type="molecule type" value="Genomic_DNA"/>
</dbReference>
<feature type="region of interest" description="Disordered" evidence="1">
    <location>
        <begin position="220"/>
        <end position="241"/>
    </location>
</feature>
<dbReference type="PANTHER" id="PTHR45023:SF13">
    <property type="entry name" value="PUTATIVE-RELATED"/>
    <property type="match status" value="1"/>
</dbReference>
<dbReference type="PANTHER" id="PTHR45023">
    <property type="match status" value="1"/>
</dbReference>
<evidence type="ECO:0000256" key="1">
    <source>
        <dbReference type="SAM" id="MobiDB-lite"/>
    </source>
</evidence>
<proteinExistence type="predicted"/>
<evidence type="ECO:0008006" key="4">
    <source>
        <dbReference type="Google" id="ProtNLM"/>
    </source>
</evidence>
<organism evidence="2 3">
    <name type="scientific">Mikania micrantha</name>
    <name type="common">bitter vine</name>
    <dbReference type="NCBI Taxonomy" id="192012"/>
    <lineage>
        <taxon>Eukaryota</taxon>
        <taxon>Viridiplantae</taxon>
        <taxon>Streptophyta</taxon>
        <taxon>Embryophyta</taxon>
        <taxon>Tracheophyta</taxon>
        <taxon>Spermatophyta</taxon>
        <taxon>Magnoliopsida</taxon>
        <taxon>eudicotyledons</taxon>
        <taxon>Gunneridae</taxon>
        <taxon>Pentapetalae</taxon>
        <taxon>asterids</taxon>
        <taxon>campanulids</taxon>
        <taxon>Asterales</taxon>
        <taxon>Asteraceae</taxon>
        <taxon>Asteroideae</taxon>
        <taxon>Heliantheae alliance</taxon>
        <taxon>Eupatorieae</taxon>
        <taxon>Mikania</taxon>
    </lineage>
</organism>
<dbReference type="OrthoDB" id="2507178at2759"/>
<gene>
    <name evidence="2" type="ORF">E3N88_44428</name>
</gene>
<sequence>MDPNNPNNPYFNPFMNCYRPQLDPNNPNNPNPFLTFSNWYPQQPFFNQNSPAFDNVSENQPEPDVDAVPETQPDAQPATSRRRHRRKEVPEKTTKPSITRWSESEEVALARAYIDVSEDPFVGNNQKSSEFWKRVRAQFFSAMGRDSHRTNDMISGKWRDLQRKVAKFNGVWVQHHNNRKSGENDESVMNEALMTYARENGPFNHIAAWQVMRKSTKWHPVPKLQTSKRTKTSSSGKYTTT</sequence>
<evidence type="ECO:0000313" key="2">
    <source>
        <dbReference type="EMBL" id="KAD0338799.1"/>
    </source>
</evidence>
<comment type="caution">
    <text evidence="2">The sequence shown here is derived from an EMBL/GenBank/DDBJ whole genome shotgun (WGS) entry which is preliminary data.</text>
</comment>
<keyword evidence="3" id="KW-1185">Reference proteome</keyword>
<feature type="region of interest" description="Disordered" evidence="1">
    <location>
        <begin position="47"/>
        <end position="100"/>
    </location>
</feature>
<feature type="compositionally biased region" description="Low complexity" evidence="1">
    <location>
        <begin position="232"/>
        <end position="241"/>
    </location>
</feature>
<accession>A0A5N6LC34</accession>
<feature type="compositionally biased region" description="Polar residues" evidence="1">
    <location>
        <begin position="47"/>
        <end position="60"/>
    </location>
</feature>
<reference evidence="2 3" key="1">
    <citation type="submission" date="2019-05" db="EMBL/GenBank/DDBJ databases">
        <title>Mikania micrantha, genome provides insights into the molecular mechanism of rapid growth.</title>
        <authorList>
            <person name="Liu B."/>
        </authorList>
    </citation>
    <scope>NUCLEOTIDE SEQUENCE [LARGE SCALE GENOMIC DNA]</scope>
    <source>
        <strain evidence="2">NLD-2019</strain>
        <tissue evidence="2">Leaf</tissue>
    </source>
</reference>
<evidence type="ECO:0000313" key="3">
    <source>
        <dbReference type="Proteomes" id="UP000326396"/>
    </source>
</evidence>
<dbReference type="AlphaFoldDB" id="A0A5N6LC34"/>
<name>A0A5N6LC34_9ASTR</name>
<protein>
    <recommendedName>
        <fullName evidence="4">Myb-like domain-containing protein</fullName>
    </recommendedName>
</protein>